<feature type="compositionally biased region" description="Basic and acidic residues" evidence="4">
    <location>
        <begin position="400"/>
        <end position="422"/>
    </location>
</feature>
<dbReference type="GO" id="GO:0003723">
    <property type="term" value="F:RNA binding"/>
    <property type="evidence" value="ECO:0007669"/>
    <property type="project" value="UniProtKB-UniRule"/>
</dbReference>
<dbReference type="Proteomes" id="UP000091820">
    <property type="component" value="Unassembled WGS sequence"/>
</dbReference>
<proteinExistence type="predicted"/>
<organism evidence="6 7">
    <name type="scientific">Glossina brevipalpis</name>
    <dbReference type="NCBI Taxonomy" id="37001"/>
    <lineage>
        <taxon>Eukaryota</taxon>
        <taxon>Metazoa</taxon>
        <taxon>Ecdysozoa</taxon>
        <taxon>Arthropoda</taxon>
        <taxon>Hexapoda</taxon>
        <taxon>Insecta</taxon>
        <taxon>Pterygota</taxon>
        <taxon>Neoptera</taxon>
        <taxon>Endopterygota</taxon>
        <taxon>Diptera</taxon>
        <taxon>Brachycera</taxon>
        <taxon>Muscomorpha</taxon>
        <taxon>Hippoboscoidea</taxon>
        <taxon>Glossinidae</taxon>
        <taxon>Glossina</taxon>
    </lineage>
</organism>
<dbReference type="InterPro" id="IPR035979">
    <property type="entry name" value="RBD_domain_sf"/>
</dbReference>
<dbReference type="CDD" id="cd12402">
    <property type="entry name" value="RRM_eIF4B"/>
    <property type="match status" value="1"/>
</dbReference>
<dbReference type="InterPro" id="IPR000504">
    <property type="entry name" value="RRM_dom"/>
</dbReference>
<evidence type="ECO:0000313" key="6">
    <source>
        <dbReference type="EnsemblMetazoa" id="GBRI005158-PA"/>
    </source>
</evidence>
<dbReference type="Gene3D" id="3.30.70.330">
    <property type="match status" value="1"/>
</dbReference>
<dbReference type="SUPFAM" id="SSF54928">
    <property type="entry name" value="RNA-binding domain, RBD"/>
    <property type="match status" value="1"/>
</dbReference>
<dbReference type="PANTHER" id="PTHR23236:SF119">
    <property type="entry name" value="NUCLEAR RNA-BINDING PROTEIN SART-3"/>
    <property type="match status" value="1"/>
</dbReference>
<accession>A0A1A9W3K6</accession>
<evidence type="ECO:0000256" key="3">
    <source>
        <dbReference type="PROSITE-ProRule" id="PRU00176"/>
    </source>
</evidence>
<dbReference type="PROSITE" id="PS50102">
    <property type="entry name" value="RRM"/>
    <property type="match status" value="1"/>
</dbReference>
<feature type="region of interest" description="Disordered" evidence="4">
    <location>
        <begin position="150"/>
        <end position="237"/>
    </location>
</feature>
<evidence type="ECO:0000256" key="2">
    <source>
        <dbReference type="ARBA" id="ARBA00022884"/>
    </source>
</evidence>
<evidence type="ECO:0000256" key="1">
    <source>
        <dbReference type="ARBA" id="ARBA00022737"/>
    </source>
</evidence>
<reference evidence="7" key="1">
    <citation type="submission" date="2014-03" db="EMBL/GenBank/DDBJ databases">
        <authorList>
            <person name="Aksoy S."/>
            <person name="Warren W."/>
            <person name="Wilson R.K."/>
        </authorList>
    </citation>
    <scope>NUCLEOTIDE SEQUENCE [LARGE SCALE GENOMIC DNA]</scope>
    <source>
        <strain evidence="7">IAEA</strain>
    </source>
</reference>
<dbReference type="Pfam" id="PF00076">
    <property type="entry name" value="RRM_1"/>
    <property type="match status" value="1"/>
</dbReference>
<dbReference type="InterPro" id="IPR012677">
    <property type="entry name" value="Nucleotide-bd_a/b_plait_sf"/>
</dbReference>
<dbReference type="InterPro" id="IPR033107">
    <property type="entry name" value="EIF-4B_RRM"/>
</dbReference>
<feature type="compositionally biased region" description="Basic and acidic residues" evidence="4">
    <location>
        <begin position="340"/>
        <end position="374"/>
    </location>
</feature>
<feature type="compositionally biased region" description="Basic and acidic residues" evidence="4">
    <location>
        <begin position="178"/>
        <end position="191"/>
    </location>
</feature>
<evidence type="ECO:0000313" key="7">
    <source>
        <dbReference type="Proteomes" id="UP000091820"/>
    </source>
</evidence>
<keyword evidence="1" id="KW-0677">Repeat</keyword>
<dbReference type="EnsemblMetazoa" id="GBRI005158-RA">
    <property type="protein sequence ID" value="GBRI005158-PA"/>
    <property type="gene ID" value="GBRI005158"/>
</dbReference>
<dbReference type="SMART" id="SM00360">
    <property type="entry name" value="RRM"/>
    <property type="match status" value="1"/>
</dbReference>
<dbReference type="VEuPathDB" id="VectorBase:GBRI005158"/>
<dbReference type="PANTHER" id="PTHR23236">
    <property type="entry name" value="EUKARYOTIC TRANSLATION INITIATION FACTOR 4B/4H"/>
    <property type="match status" value="1"/>
</dbReference>
<dbReference type="AlphaFoldDB" id="A0A1A9W3K6"/>
<dbReference type="STRING" id="37001.A0A1A9W3K6"/>
<feature type="compositionally biased region" description="Basic and acidic residues" evidence="4">
    <location>
        <begin position="150"/>
        <end position="161"/>
    </location>
</feature>
<keyword evidence="7" id="KW-1185">Reference proteome</keyword>
<feature type="compositionally biased region" description="Polar residues" evidence="4">
    <location>
        <begin position="427"/>
        <end position="440"/>
    </location>
</feature>
<feature type="compositionally biased region" description="Basic and acidic residues" evidence="4">
    <location>
        <begin position="383"/>
        <end position="392"/>
    </location>
</feature>
<feature type="region of interest" description="Disordered" evidence="4">
    <location>
        <begin position="340"/>
        <end position="449"/>
    </location>
</feature>
<sequence length="449" mass="51124">MSSSGKKGKKKGTVISLQSFLSNGDAPVGTTQVAKKIRNFDAEDSDDGTTALPLVYQLPTAPRASRIFDDGAIPHKPPYIAYLTNLPFDISEDDIYEYLNSYTILSVRLPREDSESGRVRGFGYVELETRDDLIQVLSLPDPSIKGRRVRIDLSNETEQHNKGQKGSRRGFDSSGHYTESKESNNWRRDNNESNNHSNNFDRSFKDKKLNVDVNNPGSWRIGNRSNIPDISPKRQPSKALPLMEESVQERPKLNLKPRTLPLPEITAQPDSEFELKSSNKSENIIKPCGVSSEKVFGSAKPVDTTARDMEIEERLAEYRKKEILQHDTDVCEKIKEFKLEKLDKENSNSDTNWRHKGDPNRNIDTKDNRREYRESGNYNKGNIKIERSEMRKGTKVVKNQARDGRQKDESKNKRELKTDRPLPKYALNQSGPILQSSNMYSGLDEETSE</sequence>
<reference evidence="6" key="2">
    <citation type="submission" date="2020-05" db="UniProtKB">
        <authorList>
            <consortium name="EnsemblMetazoa"/>
        </authorList>
    </citation>
    <scope>IDENTIFICATION</scope>
    <source>
        <strain evidence="6">IAEA</strain>
    </source>
</reference>
<name>A0A1A9W3K6_9MUSC</name>
<evidence type="ECO:0000256" key="4">
    <source>
        <dbReference type="SAM" id="MobiDB-lite"/>
    </source>
</evidence>
<feature type="compositionally biased region" description="Polar residues" evidence="4">
    <location>
        <begin position="212"/>
        <end position="228"/>
    </location>
</feature>
<keyword evidence="2 3" id="KW-0694">RNA-binding</keyword>
<feature type="domain" description="RRM" evidence="5">
    <location>
        <begin position="79"/>
        <end position="156"/>
    </location>
</feature>
<protein>
    <recommendedName>
        <fullName evidence="5">RRM domain-containing protein</fullName>
    </recommendedName>
</protein>
<evidence type="ECO:0000259" key="5">
    <source>
        <dbReference type="PROSITE" id="PS50102"/>
    </source>
</evidence>